<evidence type="ECO:0000256" key="1">
    <source>
        <dbReference type="ARBA" id="ARBA00004141"/>
    </source>
</evidence>
<accession>A0A7S0AEM5</accession>
<proteinExistence type="predicted"/>
<organism evidence="8">
    <name type="scientific">Pyrodinium bahamense</name>
    <dbReference type="NCBI Taxonomy" id="73915"/>
    <lineage>
        <taxon>Eukaryota</taxon>
        <taxon>Sar</taxon>
        <taxon>Alveolata</taxon>
        <taxon>Dinophyceae</taxon>
        <taxon>Gonyaulacales</taxon>
        <taxon>Pyrocystaceae</taxon>
        <taxon>Pyrodinium</taxon>
    </lineage>
</organism>
<evidence type="ECO:0000256" key="6">
    <source>
        <dbReference type="SAM" id="Phobius"/>
    </source>
</evidence>
<feature type="transmembrane region" description="Helical" evidence="6">
    <location>
        <begin position="205"/>
        <end position="225"/>
    </location>
</feature>
<dbReference type="PANTHER" id="PTHR22950">
    <property type="entry name" value="AMINO ACID TRANSPORTER"/>
    <property type="match status" value="1"/>
</dbReference>
<evidence type="ECO:0000256" key="2">
    <source>
        <dbReference type="ARBA" id="ARBA00022692"/>
    </source>
</evidence>
<feature type="transmembrane region" description="Helical" evidence="6">
    <location>
        <begin position="340"/>
        <end position="363"/>
    </location>
</feature>
<reference evidence="8" key="1">
    <citation type="submission" date="2021-01" db="EMBL/GenBank/DDBJ databases">
        <authorList>
            <person name="Corre E."/>
            <person name="Pelletier E."/>
            <person name="Niang G."/>
            <person name="Scheremetjew M."/>
            <person name="Finn R."/>
            <person name="Kale V."/>
            <person name="Holt S."/>
            <person name="Cochrane G."/>
            <person name="Meng A."/>
            <person name="Brown T."/>
            <person name="Cohen L."/>
        </authorList>
    </citation>
    <scope>NUCLEOTIDE SEQUENCE</scope>
    <source>
        <strain evidence="8">Pbaha01</strain>
    </source>
</reference>
<dbReference type="GO" id="GO:0016020">
    <property type="term" value="C:membrane"/>
    <property type="evidence" value="ECO:0007669"/>
    <property type="project" value="UniProtKB-SubCell"/>
</dbReference>
<keyword evidence="4 6" id="KW-0472">Membrane</keyword>
<feature type="transmembrane region" description="Helical" evidence="6">
    <location>
        <begin position="261"/>
        <end position="285"/>
    </location>
</feature>
<name>A0A7S0AEM5_9DINO</name>
<feature type="domain" description="Amino acid transporter transmembrane" evidence="7">
    <location>
        <begin position="128"/>
        <end position="504"/>
    </location>
</feature>
<dbReference type="PANTHER" id="PTHR22950:SF666">
    <property type="entry name" value="VACUOLAR AMINO ACID TRANSPORTER 4"/>
    <property type="match status" value="1"/>
</dbReference>
<dbReference type="Pfam" id="PF01490">
    <property type="entry name" value="Aa_trans"/>
    <property type="match status" value="1"/>
</dbReference>
<feature type="region of interest" description="Disordered" evidence="5">
    <location>
        <begin position="100"/>
        <end position="119"/>
    </location>
</feature>
<feature type="transmembrane region" description="Helical" evidence="6">
    <location>
        <begin position="156"/>
        <end position="177"/>
    </location>
</feature>
<sequence length="510" mass="55782">MAAMLHRPDAEDESVRDLRRAIQAQVPSCSDAVRRASTPPEQRARSQLLDPEIGRLRDVAQPGGFRRQHMRQQGASSFPGHYIHSSLVSLLTPDLRSFLESDPGEEQSGCSPEGAVQDPHAVAADGSSSNIATGIILAKCCFGSAVLIVPQGYRNAGLIGAPGTLIFVYIFLLFGMLKLIESRQAWGQPARFGDLGAALGAWGKGYITLVTCILTFGFNCIWCVTCQKNLLMLFKDWGPTARLWLPFPFVALLSLVRRLRVFTITNLVGILLCLTTCIYLTYFAVDELATSGAKPAILINTEEPGDTLLWVGTCGYIFELICQVLPIYEAAEHKDMVPTLLIGVTAAVLVLYLAFGFLFYSAFGKNTADLATLNIPHGSPGGVVFPLLFSIVGVVTMPLNLFVIFQNYELRYSWSQTYLVRKWKKNVVRILVCITTYVVTWAGGEQLQNFLALVGGLLGCNLALCVPAMLHLAICRPRGCARVLDIATFIVGLTIMIVSTYQSFATWGKK</sequence>
<feature type="transmembrane region" description="Helical" evidence="6">
    <location>
        <begin position="383"/>
        <end position="405"/>
    </location>
</feature>
<evidence type="ECO:0000256" key="4">
    <source>
        <dbReference type="ARBA" id="ARBA00023136"/>
    </source>
</evidence>
<feature type="transmembrane region" description="Helical" evidence="6">
    <location>
        <begin position="450"/>
        <end position="474"/>
    </location>
</feature>
<feature type="transmembrane region" description="Helical" evidence="6">
    <location>
        <begin position="426"/>
        <end position="444"/>
    </location>
</feature>
<evidence type="ECO:0000259" key="7">
    <source>
        <dbReference type="Pfam" id="PF01490"/>
    </source>
</evidence>
<feature type="region of interest" description="Disordered" evidence="5">
    <location>
        <begin position="29"/>
        <end position="49"/>
    </location>
</feature>
<feature type="transmembrane region" description="Helical" evidence="6">
    <location>
        <begin position="486"/>
        <end position="504"/>
    </location>
</feature>
<keyword evidence="2 6" id="KW-0812">Transmembrane</keyword>
<evidence type="ECO:0000256" key="5">
    <source>
        <dbReference type="SAM" id="MobiDB-lite"/>
    </source>
</evidence>
<gene>
    <name evidence="8" type="ORF">PBAH0796_LOCUS14748</name>
</gene>
<feature type="transmembrane region" description="Helical" evidence="6">
    <location>
        <begin position="308"/>
        <end position="328"/>
    </location>
</feature>
<feature type="transmembrane region" description="Helical" evidence="6">
    <location>
        <begin position="131"/>
        <end position="149"/>
    </location>
</feature>
<dbReference type="EMBL" id="HBEG01024321">
    <property type="protein sequence ID" value="CAD8360230.1"/>
    <property type="molecule type" value="Transcribed_RNA"/>
</dbReference>
<dbReference type="InterPro" id="IPR013057">
    <property type="entry name" value="AA_transpt_TM"/>
</dbReference>
<protein>
    <recommendedName>
        <fullName evidence="7">Amino acid transporter transmembrane domain-containing protein</fullName>
    </recommendedName>
</protein>
<evidence type="ECO:0000256" key="3">
    <source>
        <dbReference type="ARBA" id="ARBA00022989"/>
    </source>
</evidence>
<dbReference type="AlphaFoldDB" id="A0A7S0AEM5"/>
<evidence type="ECO:0000313" key="8">
    <source>
        <dbReference type="EMBL" id="CAD8360230.1"/>
    </source>
</evidence>
<keyword evidence="3 6" id="KW-1133">Transmembrane helix</keyword>
<comment type="subcellular location">
    <subcellularLocation>
        <location evidence="1">Membrane</location>
        <topology evidence="1">Multi-pass membrane protein</topology>
    </subcellularLocation>
</comment>
<dbReference type="GO" id="GO:0015179">
    <property type="term" value="F:L-amino acid transmembrane transporter activity"/>
    <property type="evidence" value="ECO:0007669"/>
    <property type="project" value="TreeGrafter"/>
</dbReference>